<evidence type="ECO:0000256" key="2">
    <source>
        <dbReference type="ARBA" id="ARBA00022475"/>
    </source>
</evidence>
<gene>
    <name evidence="9" type="ORF">M9978_10275</name>
</gene>
<evidence type="ECO:0000313" key="9">
    <source>
        <dbReference type="EMBL" id="MCP3730815.1"/>
    </source>
</evidence>
<dbReference type="AlphaFoldDB" id="A0A9X2HS01"/>
<accession>A0A9X2HS01</accession>
<comment type="caution">
    <text evidence="9">The sequence shown here is derived from an EMBL/GenBank/DDBJ whole genome shotgun (WGS) entry which is preliminary data.</text>
</comment>
<feature type="transmembrane region" description="Helical" evidence="7">
    <location>
        <begin position="414"/>
        <end position="434"/>
    </location>
</feature>
<keyword evidence="5 7" id="KW-0472">Membrane</keyword>
<keyword evidence="4 7" id="KW-1133">Transmembrane helix</keyword>
<proteinExistence type="predicted"/>
<keyword evidence="2" id="KW-1003">Cell membrane</keyword>
<feature type="transmembrane region" description="Helical" evidence="7">
    <location>
        <begin position="31"/>
        <end position="51"/>
    </location>
</feature>
<dbReference type="InterPro" id="IPR003856">
    <property type="entry name" value="LPS_length_determ_N"/>
</dbReference>
<dbReference type="InterPro" id="IPR050445">
    <property type="entry name" value="Bact_polysacc_biosynth/exp"/>
</dbReference>
<evidence type="ECO:0000256" key="6">
    <source>
        <dbReference type="SAM" id="Coils"/>
    </source>
</evidence>
<evidence type="ECO:0000256" key="4">
    <source>
        <dbReference type="ARBA" id="ARBA00022989"/>
    </source>
</evidence>
<dbReference type="Pfam" id="PF02706">
    <property type="entry name" value="Wzz"/>
    <property type="match status" value="1"/>
</dbReference>
<sequence length="486" mass="52249">MTVAELESSPEDQPSDGFIGYLPSILWQRRWLLLIPGLLGLVAGVAAAYTVPSTFRSSALLLVESPELASDITGGRATNSIEQRIAKIRQQVLSRPDLIQLIETNGLYAELREAQPLSELIEEMRSATTIAPVNADVAANQGPSTIAFSLTFDYPDPIKAQVVAQGFVERLMKLDATQTAREAAGTVQFLQDQTDDLAEQVSTLEGQINQIKAANGTALASAGMMMMSGSGGSAPSQIAALQRENAQLSAQLTTLASASDRDPAVVAAEAQLAGARAVYSDNHPDVRLAQQRLVEAKQFATRNIAMQNTAMATIRQQIAANNETIRALSSAESTEQAREIAMRSAQARAPAITEQIAQLQARLDSLRKNYDLSATKLIAAQGAAKLAEQQKNERLSVIEPPVVADSPHWPNRPLLIAGGPVAGLGLGLVLVLLLELLARPIRGVGALQRITGEIPLVVIPTVREPRRRPRLFQPKRRKARRVALTD</sequence>
<keyword evidence="10" id="KW-1185">Reference proteome</keyword>
<dbReference type="RefSeq" id="WP_254292947.1">
    <property type="nucleotide sequence ID" value="NZ_JAMLDX010000006.1"/>
</dbReference>
<dbReference type="GO" id="GO:0004713">
    <property type="term" value="F:protein tyrosine kinase activity"/>
    <property type="evidence" value="ECO:0007669"/>
    <property type="project" value="TreeGrafter"/>
</dbReference>
<feature type="domain" description="Polysaccharide chain length determinant N-terminal" evidence="8">
    <location>
        <begin position="22"/>
        <end position="88"/>
    </location>
</feature>
<evidence type="ECO:0000256" key="3">
    <source>
        <dbReference type="ARBA" id="ARBA00022692"/>
    </source>
</evidence>
<organism evidence="9 10">
    <name type="scientific">Sphingomonas tagetis</name>
    <dbReference type="NCBI Taxonomy" id="2949092"/>
    <lineage>
        <taxon>Bacteria</taxon>
        <taxon>Pseudomonadati</taxon>
        <taxon>Pseudomonadota</taxon>
        <taxon>Alphaproteobacteria</taxon>
        <taxon>Sphingomonadales</taxon>
        <taxon>Sphingomonadaceae</taxon>
        <taxon>Sphingomonas</taxon>
    </lineage>
</organism>
<evidence type="ECO:0000313" key="10">
    <source>
        <dbReference type="Proteomes" id="UP001139451"/>
    </source>
</evidence>
<dbReference type="PANTHER" id="PTHR32309">
    <property type="entry name" value="TYROSINE-PROTEIN KINASE"/>
    <property type="match status" value="1"/>
</dbReference>
<comment type="subcellular location">
    <subcellularLocation>
        <location evidence="1">Cell membrane</location>
        <topology evidence="1">Multi-pass membrane protein</topology>
    </subcellularLocation>
</comment>
<name>A0A9X2HS01_9SPHN</name>
<evidence type="ECO:0000256" key="7">
    <source>
        <dbReference type="SAM" id="Phobius"/>
    </source>
</evidence>
<evidence type="ECO:0000256" key="5">
    <source>
        <dbReference type="ARBA" id="ARBA00023136"/>
    </source>
</evidence>
<keyword evidence="3 7" id="KW-0812">Transmembrane</keyword>
<keyword evidence="6" id="KW-0175">Coiled coil</keyword>
<feature type="coiled-coil region" evidence="6">
    <location>
        <begin position="342"/>
        <end position="376"/>
    </location>
</feature>
<evidence type="ECO:0000259" key="8">
    <source>
        <dbReference type="Pfam" id="PF02706"/>
    </source>
</evidence>
<dbReference type="GO" id="GO:0005886">
    <property type="term" value="C:plasma membrane"/>
    <property type="evidence" value="ECO:0007669"/>
    <property type="project" value="UniProtKB-SubCell"/>
</dbReference>
<reference evidence="9" key="1">
    <citation type="submission" date="2022-05" db="EMBL/GenBank/DDBJ databases">
        <title>Sphingomonas sp. strain MG17 Genome sequencing and assembly.</title>
        <authorList>
            <person name="Kim I."/>
        </authorList>
    </citation>
    <scope>NUCLEOTIDE SEQUENCE</scope>
    <source>
        <strain evidence="9">MG17</strain>
    </source>
</reference>
<dbReference type="Proteomes" id="UP001139451">
    <property type="component" value="Unassembled WGS sequence"/>
</dbReference>
<evidence type="ECO:0000256" key="1">
    <source>
        <dbReference type="ARBA" id="ARBA00004651"/>
    </source>
</evidence>
<dbReference type="EMBL" id="JAMLDX010000006">
    <property type="protein sequence ID" value="MCP3730815.1"/>
    <property type="molecule type" value="Genomic_DNA"/>
</dbReference>
<protein>
    <submittedName>
        <fullName evidence="9">Wzz/FepE/Etk N-terminal domain-containing protein</fullName>
    </submittedName>
</protein>
<dbReference type="PANTHER" id="PTHR32309:SF13">
    <property type="entry name" value="FERRIC ENTEROBACTIN TRANSPORT PROTEIN FEPE"/>
    <property type="match status" value="1"/>
</dbReference>